<dbReference type="InterPro" id="IPR020846">
    <property type="entry name" value="MFS_dom"/>
</dbReference>
<feature type="transmembrane region" description="Helical" evidence="3">
    <location>
        <begin position="151"/>
        <end position="172"/>
    </location>
</feature>
<dbReference type="EMBL" id="CM014100">
    <property type="protein sequence ID" value="TKS92308.1"/>
    <property type="molecule type" value="Genomic_DNA"/>
</dbReference>
<feature type="transmembrane region" description="Helical" evidence="3">
    <location>
        <begin position="93"/>
        <end position="111"/>
    </location>
</feature>
<feature type="region of interest" description="Disordered" evidence="2">
    <location>
        <begin position="266"/>
        <end position="290"/>
    </location>
</feature>
<feature type="transmembrane region" description="Helical" evidence="3">
    <location>
        <begin position="359"/>
        <end position="381"/>
    </location>
</feature>
<evidence type="ECO:0000256" key="1">
    <source>
        <dbReference type="ARBA" id="ARBA00004141"/>
    </source>
</evidence>
<dbReference type="FunFam" id="1.20.1250.20:FF:000326">
    <property type="entry name" value="Solute carrier family 16 member 6"/>
    <property type="match status" value="1"/>
</dbReference>
<proteinExistence type="predicted"/>
<evidence type="ECO:0000259" key="4">
    <source>
        <dbReference type="PROSITE" id="PS50850"/>
    </source>
</evidence>
<reference evidence="5 6" key="1">
    <citation type="submission" date="2019-01" db="EMBL/GenBank/DDBJ databases">
        <title>Genome Assembly of Collichthys lucidus.</title>
        <authorList>
            <person name="Cai M."/>
            <person name="Xiao S."/>
        </authorList>
    </citation>
    <scope>NUCLEOTIDE SEQUENCE [LARGE SCALE GENOMIC DNA]</scope>
    <source>
        <strain evidence="5">JT15FE1705JMU</strain>
        <tissue evidence="5">Muscle</tissue>
    </source>
</reference>
<feature type="domain" description="Major facilitator superfamily (MFS) profile" evidence="4">
    <location>
        <begin position="24"/>
        <end position="541"/>
    </location>
</feature>
<feature type="transmembrane region" description="Helical" evidence="3">
    <location>
        <begin position="179"/>
        <end position="201"/>
    </location>
</feature>
<keyword evidence="3" id="KW-0812">Transmembrane</keyword>
<organism evidence="5 6">
    <name type="scientific">Collichthys lucidus</name>
    <name type="common">Big head croaker</name>
    <name type="synonym">Sciaena lucida</name>
    <dbReference type="NCBI Taxonomy" id="240159"/>
    <lineage>
        <taxon>Eukaryota</taxon>
        <taxon>Metazoa</taxon>
        <taxon>Chordata</taxon>
        <taxon>Craniata</taxon>
        <taxon>Vertebrata</taxon>
        <taxon>Euteleostomi</taxon>
        <taxon>Actinopterygii</taxon>
        <taxon>Neopterygii</taxon>
        <taxon>Teleostei</taxon>
        <taxon>Neoteleostei</taxon>
        <taxon>Acanthomorphata</taxon>
        <taxon>Eupercaria</taxon>
        <taxon>Sciaenidae</taxon>
        <taxon>Collichthys</taxon>
    </lineage>
</organism>
<accession>A0A4U5VUC0</accession>
<feature type="compositionally biased region" description="Basic and acidic residues" evidence="2">
    <location>
        <begin position="548"/>
        <end position="563"/>
    </location>
</feature>
<feature type="compositionally biased region" description="Basic and acidic residues" evidence="2">
    <location>
        <begin position="585"/>
        <end position="595"/>
    </location>
</feature>
<dbReference type="PANTHER" id="PTHR11360:SF20">
    <property type="entry name" value="MONOCARBOXYLATE TRANSPORTER 7"/>
    <property type="match status" value="1"/>
</dbReference>
<keyword evidence="6" id="KW-1185">Reference proteome</keyword>
<name>A0A4U5VUC0_COLLU</name>
<feature type="compositionally biased region" description="Acidic residues" evidence="2">
    <location>
        <begin position="566"/>
        <end position="577"/>
    </location>
</feature>
<feature type="region of interest" description="Disordered" evidence="2">
    <location>
        <begin position="547"/>
        <end position="595"/>
    </location>
</feature>
<feature type="transmembrane region" description="Helical" evidence="3">
    <location>
        <begin position="487"/>
        <end position="505"/>
    </location>
</feature>
<dbReference type="GO" id="GO:0016020">
    <property type="term" value="C:membrane"/>
    <property type="evidence" value="ECO:0007669"/>
    <property type="project" value="UniProtKB-SubCell"/>
</dbReference>
<dbReference type="Proteomes" id="UP000298787">
    <property type="component" value="Chromosome 23"/>
</dbReference>
<protein>
    <submittedName>
        <fullName evidence="5">Monocarboxylate transporter 7</fullName>
    </submittedName>
</protein>
<dbReference type="PROSITE" id="PS50850">
    <property type="entry name" value="MFS"/>
    <property type="match status" value="1"/>
</dbReference>
<evidence type="ECO:0000256" key="3">
    <source>
        <dbReference type="SAM" id="Phobius"/>
    </source>
</evidence>
<dbReference type="PANTHER" id="PTHR11360">
    <property type="entry name" value="MONOCARBOXYLATE TRANSPORTER"/>
    <property type="match status" value="1"/>
</dbReference>
<feature type="transmembrane region" description="Helical" evidence="3">
    <location>
        <begin position="207"/>
        <end position="229"/>
    </location>
</feature>
<feature type="transmembrane region" description="Helical" evidence="3">
    <location>
        <begin position="447"/>
        <end position="466"/>
    </location>
</feature>
<sequence>MRVATSQRCLGPNVYPEVPDGGWGWAVAVAFFLVEVCTYGTIKSLGVFLQDLMEEFQESNSRVSWVISICVFIFTFTAPLSTFLSSRYGYRPVVMMGGFLISLGTITSAFTNSLNEMYITLGVVSAAAKPATFDKGVSSYLDLDPPPSHAGFLPCLGYCLTFIPTLTILAQYFSRRRALVTSAASSGESFAIFAFAPAFTILKEHLGWRYCLVVLGIIQSSVIGCGVLLRPIIIRPEPRKEDSEPAKEPLSLKQLQAVYEMENEQTRTSISSGVSQSSEDSGVTSLSASNVDLRTTGTETKALLAGGEQDKEDQEQSLSTSPTPVKGKDEGEQANVEAGPLQPSSSKLLDFSVLKDGAFIWYSLFGLFATLGFFAPQLYIIELSKSRGVEPSMASYMLSVIAVAEIFGRLSIGVVLNKIRCRKILVLLCCVVLMCLVLVAFAIVWEFWGLVVCCALYGYFMGTIGSTHIPMLAEEDVVGIQRMASSVGVYVFIQSFAGLAGPPLGGVLVDITQNYGAAFYSCAVGMGLSAICLAMVGPAKSGMCQRRNRNEEKHTEEEKKMCQDSDQSDFLEVDIAPEDSPARQADLDKDKASVV</sequence>
<evidence type="ECO:0000313" key="6">
    <source>
        <dbReference type="Proteomes" id="UP000298787"/>
    </source>
</evidence>
<evidence type="ECO:0000256" key="2">
    <source>
        <dbReference type="SAM" id="MobiDB-lite"/>
    </source>
</evidence>
<dbReference type="InterPro" id="IPR036259">
    <property type="entry name" value="MFS_trans_sf"/>
</dbReference>
<dbReference type="Gene3D" id="1.20.1250.20">
    <property type="entry name" value="MFS general substrate transporter like domains"/>
    <property type="match status" value="2"/>
</dbReference>
<keyword evidence="3" id="KW-1133">Transmembrane helix</keyword>
<feature type="transmembrane region" description="Helical" evidence="3">
    <location>
        <begin position="517"/>
        <end position="539"/>
    </location>
</feature>
<dbReference type="GO" id="GO:0008028">
    <property type="term" value="F:monocarboxylic acid transmembrane transporter activity"/>
    <property type="evidence" value="ECO:0007669"/>
    <property type="project" value="TreeGrafter"/>
</dbReference>
<dbReference type="InterPro" id="IPR011701">
    <property type="entry name" value="MFS"/>
</dbReference>
<feature type="region of interest" description="Disordered" evidence="2">
    <location>
        <begin position="305"/>
        <end position="341"/>
    </location>
</feature>
<evidence type="ECO:0000313" key="5">
    <source>
        <dbReference type="EMBL" id="TKS92308.1"/>
    </source>
</evidence>
<dbReference type="STRING" id="240159.A0A4U5VUC0"/>
<dbReference type="Pfam" id="PF07690">
    <property type="entry name" value="MFS_1"/>
    <property type="match status" value="2"/>
</dbReference>
<feature type="transmembrane region" description="Helical" evidence="3">
    <location>
        <begin position="21"/>
        <end position="42"/>
    </location>
</feature>
<feature type="transmembrane region" description="Helical" evidence="3">
    <location>
        <begin position="424"/>
        <end position="441"/>
    </location>
</feature>
<dbReference type="AlphaFoldDB" id="A0A4U5VUC0"/>
<dbReference type="InterPro" id="IPR050327">
    <property type="entry name" value="Proton-linked_MCT"/>
</dbReference>
<dbReference type="SUPFAM" id="SSF103473">
    <property type="entry name" value="MFS general substrate transporter"/>
    <property type="match status" value="1"/>
</dbReference>
<keyword evidence="3" id="KW-0472">Membrane</keyword>
<comment type="subcellular location">
    <subcellularLocation>
        <location evidence="1">Membrane</location>
        <topology evidence="1">Multi-pass membrane protein</topology>
    </subcellularLocation>
</comment>
<gene>
    <name evidence="5" type="ORF">D9C73_025490</name>
</gene>
<feature type="transmembrane region" description="Helical" evidence="3">
    <location>
        <begin position="62"/>
        <end position="81"/>
    </location>
</feature>
<feature type="transmembrane region" description="Helical" evidence="3">
    <location>
        <begin position="393"/>
        <end position="412"/>
    </location>
</feature>
<feature type="compositionally biased region" description="Low complexity" evidence="2">
    <location>
        <begin position="269"/>
        <end position="281"/>
    </location>
</feature>